<dbReference type="InterPro" id="IPR036291">
    <property type="entry name" value="NAD(P)-bd_dom_sf"/>
</dbReference>
<organism evidence="9 10">
    <name type="scientific">Marinomonas arctica</name>
    <dbReference type="NCBI Taxonomy" id="383750"/>
    <lineage>
        <taxon>Bacteria</taxon>
        <taxon>Pseudomonadati</taxon>
        <taxon>Pseudomonadota</taxon>
        <taxon>Gammaproteobacteria</taxon>
        <taxon>Oceanospirillales</taxon>
        <taxon>Oceanospirillaceae</taxon>
        <taxon>Marinomonas</taxon>
    </lineage>
</organism>
<feature type="active site" evidence="6 7">
    <location>
        <position position="128"/>
    </location>
</feature>
<dbReference type="SUPFAM" id="SSF51735">
    <property type="entry name" value="NAD(P)-binding Rossmann-fold domains"/>
    <property type="match status" value="1"/>
</dbReference>
<evidence type="ECO:0000313" key="10">
    <source>
        <dbReference type="Proteomes" id="UP000516370"/>
    </source>
</evidence>
<dbReference type="PANTHER" id="PTHR32338:SF10">
    <property type="entry name" value="N-ACETYL-GAMMA-GLUTAMYL-PHOSPHATE REDUCTASE, CHLOROPLASTIC-RELATED"/>
    <property type="match status" value="1"/>
</dbReference>
<evidence type="ECO:0000256" key="4">
    <source>
        <dbReference type="ARBA" id="ARBA00022857"/>
    </source>
</evidence>
<dbReference type="PANTHER" id="PTHR32338">
    <property type="entry name" value="N-ACETYL-GAMMA-GLUTAMYL-PHOSPHATE REDUCTASE, CHLOROPLASTIC-RELATED-RELATED"/>
    <property type="match status" value="1"/>
</dbReference>
<comment type="function">
    <text evidence="6">Catalyzes the NADPH-dependent reduction of N-acetyl-5-glutamyl phosphate to yield N-acetyl-L-glutamate 5-semialdehyde.</text>
</comment>
<accession>A0A7H1J2W5</accession>
<dbReference type="InterPro" id="IPR010136">
    <property type="entry name" value="AGPR_type-2"/>
</dbReference>
<comment type="catalytic activity">
    <reaction evidence="6">
        <text>N-acetyl-L-glutamate 5-semialdehyde + phosphate + NADP(+) = N-acetyl-L-glutamyl 5-phosphate + NADPH + H(+)</text>
        <dbReference type="Rhea" id="RHEA:21588"/>
        <dbReference type="ChEBI" id="CHEBI:15378"/>
        <dbReference type="ChEBI" id="CHEBI:29123"/>
        <dbReference type="ChEBI" id="CHEBI:43474"/>
        <dbReference type="ChEBI" id="CHEBI:57783"/>
        <dbReference type="ChEBI" id="CHEBI:57936"/>
        <dbReference type="ChEBI" id="CHEBI:58349"/>
        <dbReference type="EC" id="1.2.1.38"/>
    </reaction>
</comment>
<comment type="similarity">
    <text evidence="6">Belongs to the NAGSA dehydrogenase family. Type 2 subfamily.</text>
</comment>
<evidence type="ECO:0000256" key="5">
    <source>
        <dbReference type="ARBA" id="ARBA00023002"/>
    </source>
</evidence>
<dbReference type="Pfam" id="PF01118">
    <property type="entry name" value="Semialdhyde_dh"/>
    <property type="match status" value="1"/>
</dbReference>
<gene>
    <name evidence="6 9" type="primary">argC</name>
    <name evidence="9" type="ORF">IBG28_14085</name>
</gene>
<dbReference type="AlphaFoldDB" id="A0A7H1J2W5"/>
<comment type="subcellular location">
    <subcellularLocation>
        <location evidence="6">Cytoplasm</location>
    </subcellularLocation>
</comment>
<name>A0A7H1J2W5_9GAMM</name>
<protein>
    <recommendedName>
        <fullName evidence="6">N-acetyl-gamma-glutamyl-phosphate reductase</fullName>
        <shortName evidence="6">AGPR</shortName>
        <ecNumber evidence="6">1.2.1.38</ecNumber>
    </recommendedName>
    <alternativeName>
        <fullName evidence="6">N-acetyl-glutamate semialdehyde dehydrogenase</fullName>
        <shortName evidence="6">NAGSA dehydrogenase</shortName>
    </alternativeName>
</protein>
<dbReference type="NCBIfam" id="TIGR01851">
    <property type="entry name" value="argC_other"/>
    <property type="match status" value="1"/>
</dbReference>
<dbReference type="GO" id="GO:0005737">
    <property type="term" value="C:cytoplasm"/>
    <property type="evidence" value="ECO:0007669"/>
    <property type="project" value="UniProtKB-SubCell"/>
</dbReference>
<sequence length="325" mass="35207">MCFGLRHPVRNHTVKKVFIDGETGTTGLQVKDRLVNHPHIEIISIDPDKKRDVEEKRRLMKEADVTVLCLPDDAAKDSVILAKEEGCRILDASSVHRVADGWVYGLPELDATQRDNIKAAQFVSNPGCYPTGAILLLKPLIEAGLLSASYDYSINAVSGYSGGGNSMIDRYESANNAPVFGAYGLSFNHKHLAEMKKWSGLDKAPIFVPSVGNFRQGMLTFLPINLKGDVTMAQLQAKLAEVYANDTFVTVNDFNLVVDSAAPFLTPHGLEDTNQIELSVLSEPGNKSGILVAKLDNLGKGASGAAVQNLNIMLGFAEDIAVNLR</sequence>
<dbReference type="SMART" id="SM00859">
    <property type="entry name" value="Semialdhyde_dh"/>
    <property type="match status" value="1"/>
</dbReference>
<dbReference type="Pfam" id="PF22698">
    <property type="entry name" value="Semialdhyde_dhC_1"/>
    <property type="match status" value="1"/>
</dbReference>
<dbReference type="EC" id="1.2.1.38" evidence="6"/>
<dbReference type="InterPro" id="IPR050085">
    <property type="entry name" value="AGPR"/>
</dbReference>
<feature type="domain" description="Semialdehyde dehydrogenase NAD-binding" evidence="8">
    <location>
        <begin position="16"/>
        <end position="117"/>
    </location>
</feature>
<dbReference type="InterPro" id="IPR058924">
    <property type="entry name" value="AGPR_dimerisation_dom"/>
</dbReference>
<dbReference type="SUPFAM" id="SSF55347">
    <property type="entry name" value="Glyceraldehyde-3-phosphate dehydrogenase-like, C-terminal domain"/>
    <property type="match status" value="1"/>
</dbReference>
<keyword evidence="4 6" id="KW-0521">NADP</keyword>
<dbReference type="KEGG" id="mard:IBG28_14085"/>
<keyword evidence="10" id="KW-1185">Reference proteome</keyword>
<keyword evidence="2 6" id="KW-0055">Arginine biosynthesis</keyword>
<evidence type="ECO:0000259" key="8">
    <source>
        <dbReference type="SMART" id="SM00859"/>
    </source>
</evidence>
<dbReference type="PROSITE" id="PS01224">
    <property type="entry name" value="ARGC"/>
    <property type="match status" value="1"/>
</dbReference>
<evidence type="ECO:0000256" key="3">
    <source>
        <dbReference type="ARBA" id="ARBA00022605"/>
    </source>
</evidence>
<dbReference type="Proteomes" id="UP000516370">
    <property type="component" value="Chromosome"/>
</dbReference>
<reference evidence="9 10" key="1">
    <citation type="submission" date="2020-09" db="EMBL/GenBank/DDBJ databases">
        <title>Complete genome sequence of an Arctic sea ice bacterium Marinomonas arctica BSI20414.</title>
        <authorList>
            <person name="Liao L."/>
            <person name="Chen B."/>
        </authorList>
    </citation>
    <scope>NUCLEOTIDE SEQUENCE [LARGE SCALE GENOMIC DNA]</scope>
    <source>
        <strain evidence="9 10">BSI20414</strain>
    </source>
</reference>
<keyword evidence="5 6" id="KW-0560">Oxidoreductase</keyword>
<keyword evidence="3 6" id="KW-0028">Amino-acid biosynthesis</keyword>
<dbReference type="Gene3D" id="3.40.50.720">
    <property type="entry name" value="NAD(P)-binding Rossmann-like Domain"/>
    <property type="match status" value="1"/>
</dbReference>
<dbReference type="UniPathway" id="UPA00068">
    <property type="reaction ID" value="UER00108"/>
</dbReference>
<dbReference type="Gene3D" id="3.30.360.10">
    <property type="entry name" value="Dihydrodipicolinate Reductase, domain 2"/>
    <property type="match status" value="1"/>
</dbReference>
<dbReference type="GO" id="GO:0051287">
    <property type="term" value="F:NAD binding"/>
    <property type="evidence" value="ECO:0007669"/>
    <property type="project" value="InterPro"/>
</dbReference>
<dbReference type="CDD" id="cd23935">
    <property type="entry name" value="AGPR_2_C"/>
    <property type="match status" value="1"/>
</dbReference>
<evidence type="ECO:0000256" key="6">
    <source>
        <dbReference type="HAMAP-Rule" id="MF_01110"/>
    </source>
</evidence>
<evidence type="ECO:0000256" key="2">
    <source>
        <dbReference type="ARBA" id="ARBA00022571"/>
    </source>
</evidence>
<dbReference type="EMBL" id="CP061081">
    <property type="protein sequence ID" value="QNT04831.1"/>
    <property type="molecule type" value="Genomic_DNA"/>
</dbReference>
<dbReference type="HAMAP" id="MF_01110">
    <property type="entry name" value="ArgC_type2"/>
    <property type="match status" value="1"/>
</dbReference>
<dbReference type="GO" id="GO:0003942">
    <property type="term" value="F:N-acetyl-gamma-glutamyl-phosphate reductase activity"/>
    <property type="evidence" value="ECO:0007669"/>
    <property type="project" value="UniProtKB-UniRule"/>
</dbReference>
<comment type="pathway">
    <text evidence="6">Amino-acid biosynthesis; L-arginine biosynthesis; N(2)-acetyl-L-ornithine from L-glutamate: step 3/4.</text>
</comment>
<dbReference type="GO" id="GO:0006526">
    <property type="term" value="P:L-arginine biosynthetic process"/>
    <property type="evidence" value="ECO:0007669"/>
    <property type="project" value="UniProtKB-UniRule"/>
</dbReference>
<evidence type="ECO:0000256" key="1">
    <source>
        <dbReference type="ARBA" id="ARBA00022490"/>
    </source>
</evidence>
<dbReference type="InterPro" id="IPR023013">
    <property type="entry name" value="AGPR_AS"/>
</dbReference>
<dbReference type="InterPro" id="IPR000534">
    <property type="entry name" value="Semialdehyde_DH_NAD-bd"/>
</dbReference>
<evidence type="ECO:0000256" key="7">
    <source>
        <dbReference type="PROSITE-ProRule" id="PRU10010"/>
    </source>
</evidence>
<evidence type="ECO:0000313" key="9">
    <source>
        <dbReference type="EMBL" id="QNT04831.1"/>
    </source>
</evidence>
<proteinExistence type="inferred from homology"/>
<keyword evidence="1 6" id="KW-0963">Cytoplasm</keyword>